<proteinExistence type="predicted"/>
<feature type="compositionally biased region" description="Gly residues" evidence="1">
    <location>
        <begin position="172"/>
        <end position="181"/>
    </location>
</feature>
<feature type="compositionally biased region" description="Low complexity" evidence="1">
    <location>
        <begin position="218"/>
        <end position="229"/>
    </location>
</feature>
<dbReference type="AlphaFoldDB" id="E0XRL3"/>
<name>E0XRL3_9PROT</name>
<reference evidence="2" key="1">
    <citation type="journal article" date="2011" name="Environ. Microbiol.">
        <title>Time-series analyses of Monterey Bay coastal microbial picoplankton using a 'genome proxy' microarray.</title>
        <authorList>
            <person name="Rich V.I."/>
            <person name="Pham V.D."/>
            <person name="Eppley J."/>
            <person name="Shi Y."/>
            <person name="DeLong E.F."/>
        </authorList>
    </citation>
    <scope>NUCLEOTIDE SEQUENCE</scope>
</reference>
<organism evidence="2">
    <name type="scientific">uncultured alpha proteobacterium HF0010_30A23</name>
    <dbReference type="NCBI Taxonomy" id="710802"/>
    <lineage>
        <taxon>Bacteria</taxon>
        <taxon>Pseudomonadati</taxon>
        <taxon>Pseudomonadota</taxon>
        <taxon>Alphaproteobacteria</taxon>
        <taxon>environmental samples</taxon>
    </lineage>
</organism>
<feature type="region of interest" description="Disordered" evidence="1">
    <location>
        <begin position="1"/>
        <end position="147"/>
    </location>
</feature>
<feature type="region of interest" description="Disordered" evidence="1">
    <location>
        <begin position="166"/>
        <end position="268"/>
    </location>
</feature>
<feature type="compositionally biased region" description="Basic and acidic residues" evidence="1">
    <location>
        <begin position="182"/>
        <end position="191"/>
    </location>
</feature>
<accession>E0XRL3</accession>
<sequence length="268" mass="29040">MFADRKPARPPRRPAPQGHQTRAHCAPAGAGRQLGRRAGWRRSDQSAPEPRSASLQPQNALSHSGLNPEHSLVLFPPSQHSGRCPTPWPAGKPIAGPAGSHRSPFPDQECGTVQQRRRRRFPKPDQPVFPCPRAGRGLRRRCSDPAPRIRVAREFGKAVRHSVVVAKHGQAGLVGGVTGGGQDRRFADQRPSRRQTPPAAGLPYAVDPRLRPAPSSPPEATAPARPSSRCSTRPVQRGAPPDLRLSAPQSLRPDRPRRRSGQACAESD</sequence>
<dbReference type="EMBL" id="GU474853">
    <property type="protein sequence ID" value="ADI17054.1"/>
    <property type="molecule type" value="Genomic_DNA"/>
</dbReference>
<evidence type="ECO:0000256" key="1">
    <source>
        <dbReference type="SAM" id="MobiDB-lite"/>
    </source>
</evidence>
<protein>
    <submittedName>
        <fullName evidence="2">Uncharacterized protein</fullName>
    </submittedName>
</protein>
<feature type="compositionally biased region" description="Polar residues" evidence="1">
    <location>
        <begin position="53"/>
        <end position="65"/>
    </location>
</feature>
<evidence type="ECO:0000313" key="2">
    <source>
        <dbReference type="EMBL" id="ADI17054.1"/>
    </source>
</evidence>